<organism evidence="1 2">
    <name type="scientific">Dietzia aerolata</name>
    <dbReference type="NCBI Taxonomy" id="595984"/>
    <lineage>
        <taxon>Bacteria</taxon>
        <taxon>Bacillati</taxon>
        <taxon>Actinomycetota</taxon>
        <taxon>Actinomycetes</taxon>
        <taxon>Mycobacteriales</taxon>
        <taxon>Dietziaceae</taxon>
        <taxon>Dietzia</taxon>
    </lineage>
</organism>
<dbReference type="Proteomes" id="UP001589700">
    <property type="component" value="Unassembled WGS sequence"/>
</dbReference>
<proteinExistence type="predicted"/>
<keyword evidence="2" id="KW-1185">Reference proteome</keyword>
<evidence type="ECO:0000313" key="2">
    <source>
        <dbReference type="Proteomes" id="UP001589700"/>
    </source>
</evidence>
<comment type="caution">
    <text evidence="1">The sequence shown here is derived from an EMBL/GenBank/DDBJ whole genome shotgun (WGS) entry which is preliminary data.</text>
</comment>
<dbReference type="EMBL" id="JBHMDY010000028">
    <property type="protein sequence ID" value="MFB9261326.1"/>
    <property type="molecule type" value="Genomic_DNA"/>
</dbReference>
<name>A0ABV5JUN7_9ACTN</name>
<gene>
    <name evidence="1" type="ORF">ACFFVD_16180</name>
</gene>
<accession>A0ABV5JUN7</accession>
<dbReference type="RefSeq" id="WP_380024273.1">
    <property type="nucleotide sequence ID" value="NZ_JBHMDY010000028.1"/>
</dbReference>
<evidence type="ECO:0000313" key="1">
    <source>
        <dbReference type="EMBL" id="MFB9261326.1"/>
    </source>
</evidence>
<protein>
    <submittedName>
        <fullName evidence="1">Uncharacterized protein</fullName>
    </submittedName>
</protein>
<reference evidence="1 2" key="1">
    <citation type="submission" date="2024-09" db="EMBL/GenBank/DDBJ databases">
        <authorList>
            <person name="Sun Q."/>
            <person name="Mori K."/>
        </authorList>
    </citation>
    <scope>NUCLEOTIDE SEQUENCE [LARGE SCALE GENOMIC DNA]</scope>
    <source>
        <strain evidence="1 2">CCM 7659</strain>
    </source>
</reference>
<sequence>MNEFLVCTACLIGLVYDDWTAADDDAAIAAAAESLGLVTHDRTEDHGVFRCYVCSEDHYGAAEVVAVA</sequence>